<organism evidence="3 4">
    <name type="scientific">Trichonephila clavipes</name>
    <name type="common">Golden silk orbweaver</name>
    <name type="synonym">Nephila clavipes</name>
    <dbReference type="NCBI Taxonomy" id="2585209"/>
    <lineage>
        <taxon>Eukaryota</taxon>
        <taxon>Metazoa</taxon>
        <taxon>Ecdysozoa</taxon>
        <taxon>Arthropoda</taxon>
        <taxon>Chelicerata</taxon>
        <taxon>Arachnida</taxon>
        <taxon>Araneae</taxon>
        <taxon>Araneomorphae</taxon>
        <taxon>Entelegynae</taxon>
        <taxon>Araneoidea</taxon>
        <taxon>Nephilidae</taxon>
        <taxon>Trichonephila</taxon>
    </lineage>
</organism>
<dbReference type="Pfam" id="PF13927">
    <property type="entry name" value="Ig_3"/>
    <property type="match status" value="2"/>
</dbReference>
<dbReference type="SMART" id="SM00409">
    <property type="entry name" value="IG"/>
    <property type="match status" value="2"/>
</dbReference>
<dbReference type="InterPro" id="IPR012337">
    <property type="entry name" value="RNaseH-like_sf"/>
</dbReference>
<gene>
    <name evidence="3" type="primary">tutl</name>
    <name evidence="3" type="ORF">TNCV_847781</name>
</gene>
<keyword evidence="1" id="KW-0393">Immunoglobulin domain</keyword>
<dbReference type="SMART" id="SM00408">
    <property type="entry name" value="IGc2"/>
    <property type="match status" value="2"/>
</dbReference>
<evidence type="ECO:0000313" key="3">
    <source>
        <dbReference type="EMBL" id="GFX95186.1"/>
    </source>
</evidence>
<dbReference type="GO" id="GO:0007411">
    <property type="term" value="P:axon guidance"/>
    <property type="evidence" value="ECO:0007669"/>
    <property type="project" value="TreeGrafter"/>
</dbReference>
<evidence type="ECO:0000313" key="4">
    <source>
        <dbReference type="Proteomes" id="UP000887159"/>
    </source>
</evidence>
<dbReference type="PANTHER" id="PTHR10075">
    <property type="entry name" value="BASIGIN RELATED"/>
    <property type="match status" value="1"/>
</dbReference>
<dbReference type="SUPFAM" id="SSF48726">
    <property type="entry name" value="Immunoglobulin"/>
    <property type="match status" value="2"/>
</dbReference>
<dbReference type="InterPro" id="IPR041588">
    <property type="entry name" value="Integrase_H2C2"/>
</dbReference>
<dbReference type="Gene3D" id="1.10.340.70">
    <property type="match status" value="1"/>
</dbReference>
<dbReference type="GO" id="GO:0005886">
    <property type="term" value="C:plasma membrane"/>
    <property type="evidence" value="ECO:0007669"/>
    <property type="project" value="TreeGrafter"/>
</dbReference>
<dbReference type="GO" id="GO:0003676">
    <property type="term" value="F:nucleic acid binding"/>
    <property type="evidence" value="ECO:0007669"/>
    <property type="project" value="InterPro"/>
</dbReference>
<evidence type="ECO:0000256" key="1">
    <source>
        <dbReference type="ARBA" id="ARBA00023319"/>
    </source>
</evidence>
<dbReference type="InterPro" id="IPR003599">
    <property type="entry name" value="Ig_sub"/>
</dbReference>
<reference evidence="3" key="1">
    <citation type="submission" date="2020-08" db="EMBL/GenBank/DDBJ databases">
        <title>Multicomponent nature underlies the extraordinary mechanical properties of spider dragline silk.</title>
        <authorList>
            <person name="Kono N."/>
            <person name="Nakamura H."/>
            <person name="Mori M."/>
            <person name="Yoshida Y."/>
            <person name="Ohtoshi R."/>
            <person name="Malay A.D."/>
            <person name="Moran D.A.P."/>
            <person name="Tomita M."/>
            <person name="Numata K."/>
            <person name="Arakawa K."/>
        </authorList>
    </citation>
    <scope>NUCLEOTIDE SEQUENCE</scope>
</reference>
<dbReference type="Pfam" id="PF17921">
    <property type="entry name" value="Integrase_H2C2"/>
    <property type="match status" value="1"/>
</dbReference>
<accession>A0A8X6RH52</accession>
<name>A0A8X6RH52_TRICX</name>
<dbReference type="Gene3D" id="2.60.40.10">
    <property type="entry name" value="Immunoglobulins"/>
    <property type="match status" value="2"/>
</dbReference>
<protein>
    <submittedName>
        <fullName evidence="3">Protein turtle</fullName>
    </submittedName>
</protein>
<dbReference type="EMBL" id="BMAU01021185">
    <property type="protein sequence ID" value="GFX95186.1"/>
    <property type="molecule type" value="Genomic_DNA"/>
</dbReference>
<dbReference type="GO" id="GO:0098632">
    <property type="term" value="F:cell-cell adhesion mediator activity"/>
    <property type="evidence" value="ECO:0007669"/>
    <property type="project" value="TreeGrafter"/>
</dbReference>
<dbReference type="InterPro" id="IPR036179">
    <property type="entry name" value="Ig-like_dom_sf"/>
</dbReference>
<proteinExistence type="predicted"/>
<dbReference type="InterPro" id="IPR013783">
    <property type="entry name" value="Ig-like_fold"/>
</dbReference>
<dbReference type="InterPro" id="IPR036397">
    <property type="entry name" value="RNaseH_sf"/>
</dbReference>
<feature type="domain" description="Ig-like" evidence="2">
    <location>
        <begin position="24"/>
        <end position="116"/>
    </location>
</feature>
<comment type="caution">
    <text evidence="3">The sequence shown here is derived from an EMBL/GenBank/DDBJ whole genome shotgun (WGS) entry which is preliminary data.</text>
</comment>
<dbReference type="PROSITE" id="PS50835">
    <property type="entry name" value="IG_LIKE"/>
    <property type="match status" value="2"/>
</dbReference>
<dbReference type="GO" id="GO:0070593">
    <property type="term" value="P:dendrite self-avoidance"/>
    <property type="evidence" value="ECO:0007669"/>
    <property type="project" value="TreeGrafter"/>
</dbReference>
<dbReference type="Proteomes" id="UP000887159">
    <property type="component" value="Unassembled WGS sequence"/>
</dbReference>
<dbReference type="SUPFAM" id="SSF53098">
    <property type="entry name" value="Ribonuclease H-like"/>
    <property type="match status" value="1"/>
</dbReference>
<dbReference type="GO" id="GO:0007156">
    <property type="term" value="P:homophilic cell adhesion via plasma membrane adhesion molecules"/>
    <property type="evidence" value="ECO:0007669"/>
    <property type="project" value="TreeGrafter"/>
</dbReference>
<dbReference type="GO" id="GO:0030424">
    <property type="term" value="C:axon"/>
    <property type="evidence" value="ECO:0007669"/>
    <property type="project" value="TreeGrafter"/>
</dbReference>
<dbReference type="Gene3D" id="3.30.420.10">
    <property type="entry name" value="Ribonuclease H-like superfamily/Ribonuclease H"/>
    <property type="match status" value="1"/>
</dbReference>
<feature type="domain" description="Ig-like" evidence="2">
    <location>
        <begin position="120"/>
        <end position="211"/>
    </location>
</feature>
<dbReference type="PANTHER" id="PTHR10075:SF92">
    <property type="entry name" value="PROTEIN TURTLE"/>
    <property type="match status" value="1"/>
</dbReference>
<dbReference type="AlphaFoldDB" id="A0A8X6RH52"/>
<dbReference type="InterPro" id="IPR007110">
    <property type="entry name" value="Ig-like_dom"/>
</dbReference>
<dbReference type="InterPro" id="IPR003598">
    <property type="entry name" value="Ig_sub2"/>
</dbReference>
<keyword evidence="4" id="KW-1185">Reference proteome</keyword>
<evidence type="ECO:0000259" key="2">
    <source>
        <dbReference type="PROSITE" id="PS50835"/>
    </source>
</evidence>
<sequence>MPYPKEDFFLLTSSPAENLMISGPAVITVPPRNTSKLEGGKVEFICEAKALPANITHRWYHNSIDISQLSWLESRSLIRKDGLLFINPLTAEDSGLYTCEVSNGIGNPDSSSAYLSVEYPARVTYSPTIQYLPSGLSGILRCYVQANPPFQFINWTKDRRPFDPNANPGVITLNNGSLLFQRVSHEHQGRYRCTPYNVHGTAGTSNIMEVLVREIKFGWQSTAPEKKNVDERNSLRKKKLKRLIAVENLLPQKTAKKPYLWQSTIYHQVKKIGYKKVNKSVCLQMSVKTMEKRRKRSWSLYLRLSKGPQRKYSAYDRELHKQSSIFKYILKGCSFIIFTDHKQRTFAFEQNLEKVNPLEFHSLDFIGQYTTNIQFIFVADNKVADTLSRICTVNFPSSLNYESLSMIQEVADLILLKENSNIKILKLKLLNSSKEIYCNASAEKIRTCIPLDFRKIAFDACHQLSHPSIRATTKLVVAKYIGPNIKKDCQQWTRACIACQQSKIHRHTCSALERISVLNKRFNHLDVDIAGPLPTCQRHRNFFTVIDKFTCCIEAIPLQDRTAEIVAKALISIWISRFEILAKIMTDQRRQFESRSNLGKIFWI</sequence>